<dbReference type="PANTHER" id="PTHR47506">
    <property type="entry name" value="TRANSCRIPTIONAL REGULATORY PROTEIN"/>
    <property type="match status" value="1"/>
</dbReference>
<keyword evidence="7" id="KW-1185">Reference proteome</keyword>
<dbReference type="PROSITE" id="PS01081">
    <property type="entry name" value="HTH_TETR_1"/>
    <property type="match status" value="1"/>
</dbReference>
<accession>A0A6I4THX4</accession>
<dbReference type="PROSITE" id="PS50977">
    <property type="entry name" value="HTH_TETR_2"/>
    <property type="match status" value="1"/>
</dbReference>
<keyword evidence="3" id="KW-0804">Transcription</keyword>
<dbReference type="Gene3D" id="1.10.357.10">
    <property type="entry name" value="Tetracycline Repressor, domain 2"/>
    <property type="match status" value="1"/>
</dbReference>
<evidence type="ECO:0000256" key="3">
    <source>
        <dbReference type="ARBA" id="ARBA00023163"/>
    </source>
</evidence>
<dbReference type="SUPFAM" id="SSF48498">
    <property type="entry name" value="Tetracyclin repressor-like, C-terminal domain"/>
    <property type="match status" value="1"/>
</dbReference>
<evidence type="ECO:0000313" key="6">
    <source>
        <dbReference type="EMBL" id="MXO76048.1"/>
    </source>
</evidence>
<dbReference type="InterPro" id="IPR001647">
    <property type="entry name" value="HTH_TetR"/>
</dbReference>
<dbReference type="AlphaFoldDB" id="A0A6I4THX4"/>
<dbReference type="SUPFAM" id="SSF46689">
    <property type="entry name" value="Homeodomain-like"/>
    <property type="match status" value="1"/>
</dbReference>
<dbReference type="InterPro" id="IPR036271">
    <property type="entry name" value="Tet_transcr_reg_TetR-rel_C_sf"/>
</dbReference>
<dbReference type="InterPro" id="IPR023772">
    <property type="entry name" value="DNA-bd_HTH_TetR-type_CS"/>
</dbReference>
<evidence type="ECO:0000256" key="2">
    <source>
        <dbReference type="ARBA" id="ARBA00023125"/>
    </source>
</evidence>
<dbReference type="GO" id="GO:0003677">
    <property type="term" value="F:DNA binding"/>
    <property type="evidence" value="ECO:0007669"/>
    <property type="project" value="UniProtKB-UniRule"/>
</dbReference>
<evidence type="ECO:0000256" key="1">
    <source>
        <dbReference type="ARBA" id="ARBA00023015"/>
    </source>
</evidence>
<proteinExistence type="predicted"/>
<feature type="DNA-binding region" description="H-T-H motif" evidence="4">
    <location>
        <begin position="34"/>
        <end position="53"/>
    </location>
</feature>
<dbReference type="Pfam" id="PF00440">
    <property type="entry name" value="TetR_N"/>
    <property type="match status" value="1"/>
</dbReference>
<organism evidence="6 7">
    <name type="scientific">Tsuneonella aeria</name>
    <dbReference type="NCBI Taxonomy" id="1837929"/>
    <lineage>
        <taxon>Bacteria</taxon>
        <taxon>Pseudomonadati</taxon>
        <taxon>Pseudomonadota</taxon>
        <taxon>Alphaproteobacteria</taxon>
        <taxon>Sphingomonadales</taxon>
        <taxon>Erythrobacteraceae</taxon>
        <taxon>Tsuneonella</taxon>
    </lineage>
</organism>
<dbReference type="Proteomes" id="UP000439522">
    <property type="component" value="Unassembled WGS sequence"/>
</dbReference>
<dbReference type="OrthoDB" id="9811084at2"/>
<dbReference type="Pfam" id="PF16925">
    <property type="entry name" value="TetR_C_13"/>
    <property type="match status" value="1"/>
</dbReference>
<evidence type="ECO:0000256" key="4">
    <source>
        <dbReference type="PROSITE-ProRule" id="PRU00335"/>
    </source>
</evidence>
<gene>
    <name evidence="6" type="ORF">GRI40_12565</name>
</gene>
<reference evidence="6 7" key="1">
    <citation type="submission" date="2019-12" db="EMBL/GenBank/DDBJ databases">
        <title>Genomic-based taxomic classification of the family Erythrobacteraceae.</title>
        <authorList>
            <person name="Xu L."/>
        </authorList>
    </citation>
    <scope>NUCLEOTIDE SEQUENCE [LARGE SCALE GENOMIC DNA]</scope>
    <source>
        <strain evidence="6 7">100921-2</strain>
    </source>
</reference>
<keyword evidence="1" id="KW-0805">Transcription regulation</keyword>
<sequence>MPNRSFRPAPVTARDRLLEAGVKLIRRQGFAATSVDELCREAGVTKGAFFHHFASKEDLGARLADYWGASTSGFFSEAPFRQHGDPLDRVLAYLDLRIALIGGPAEGFSCVAGTMVQEAFLTSGAIRSACRDSIMGNADLMVDDLRAAIAARGVDADAESLARHMQAVIQGAFVLAKIQDDEATAGEVARESLQHFKRYLTLLFEKGTVQ</sequence>
<evidence type="ECO:0000313" key="7">
    <source>
        <dbReference type="Proteomes" id="UP000439522"/>
    </source>
</evidence>
<dbReference type="PRINTS" id="PR00455">
    <property type="entry name" value="HTHTETR"/>
</dbReference>
<dbReference type="InterPro" id="IPR011075">
    <property type="entry name" value="TetR_C"/>
</dbReference>
<dbReference type="EMBL" id="WTZA01000002">
    <property type="protein sequence ID" value="MXO76048.1"/>
    <property type="molecule type" value="Genomic_DNA"/>
</dbReference>
<protein>
    <submittedName>
        <fullName evidence="6">TetR family transcriptional regulator</fullName>
    </submittedName>
</protein>
<comment type="caution">
    <text evidence="6">The sequence shown here is derived from an EMBL/GenBank/DDBJ whole genome shotgun (WGS) entry which is preliminary data.</text>
</comment>
<dbReference type="InterPro" id="IPR009057">
    <property type="entry name" value="Homeodomain-like_sf"/>
</dbReference>
<keyword evidence="2 4" id="KW-0238">DNA-binding</keyword>
<dbReference type="PANTHER" id="PTHR47506:SF1">
    <property type="entry name" value="HTH-TYPE TRANSCRIPTIONAL REGULATOR YJDC"/>
    <property type="match status" value="1"/>
</dbReference>
<name>A0A6I4THX4_9SPHN</name>
<feature type="domain" description="HTH tetR-type" evidence="5">
    <location>
        <begin position="11"/>
        <end position="71"/>
    </location>
</feature>
<evidence type="ECO:0000259" key="5">
    <source>
        <dbReference type="PROSITE" id="PS50977"/>
    </source>
</evidence>